<dbReference type="Pfam" id="PF13230">
    <property type="entry name" value="GATase_4"/>
    <property type="match status" value="1"/>
</dbReference>
<evidence type="ECO:0000313" key="3">
    <source>
        <dbReference type="EMBL" id="QCT73353.1"/>
    </source>
</evidence>
<dbReference type="AlphaFoldDB" id="A0A4P9CCN8"/>
<dbReference type="PANTHER" id="PTHR42824:SF1">
    <property type="entry name" value="GLUTAMINE AMIDOTRANSFERASE YAFJ-RELATED"/>
    <property type="match status" value="1"/>
</dbReference>
<gene>
    <name evidence="3" type="ORF">CPZ25_019205</name>
</gene>
<dbReference type="Gene3D" id="3.60.20.10">
    <property type="entry name" value="Glutamine Phosphoribosylpyrophosphate, subunit 1, domain 1"/>
    <property type="match status" value="1"/>
</dbReference>
<proteinExistence type="predicted"/>
<dbReference type="PROSITE" id="PS51278">
    <property type="entry name" value="GATASE_TYPE_2"/>
    <property type="match status" value="1"/>
</dbReference>
<dbReference type="GO" id="GO:0016740">
    <property type="term" value="F:transferase activity"/>
    <property type="evidence" value="ECO:0007669"/>
    <property type="project" value="UniProtKB-KW"/>
</dbReference>
<evidence type="ECO:0000256" key="1">
    <source>
        <dbReference type="ARBA" id="ARBA00022962"/>
    </source>
</evidence>
<dbReference type="KEGG" id="emt:CPZ25_019205"/>
<reference evidence="3 4" key="1">
    <citation type="submission" date="2018-05" db="EMBL/GenBank/DDBJ databases">
        <title>Genome comparison of Eubacterium sp.</title>
        <authorList>
            <person name="Feng Y."/>
            <person name="Sanchez-Andrea I."/>
            <person name="Stams A.J.M."/>
            <person name="De Vos W.M."/>
        </authorList>
    </citation>
    <scope>NUCLEOTIDE SEQUENCE [LARGE SCALE GENOMIC DNA]</scope>
    <source>
        <strain evidence="3 4">YI</strain>
    </source>
</reference>
<dbReference type="SUPFAM" id="SSF56235">
    <property type="entry name" value="N-terminal nucleophile aminohydrolases (Ntn hydrolases)"/>
    <property type="match status" value="1"/>
</dbReference>
<feature type="domain" description="Glutamine amidotransferase type-2" evidence="2">
    <location>
        <begin position="2"/>
        <end position="258"/>
    </location>
</feature>
<protein>
    <submittedName>
        <fullName evidence="3">Class II glutamine amidotransferase</fullName>
    </submittedName>
</protein>
<sequence>MCELYGITGDIPVRANDMLKEFYTHSHKHPHGWGMRYFNKDGAVSMCKEAVGAHDSLLLPGLLNHDIRTSVLIAHIRFATIGSIAKSNSHPFTARDSSGREWTLAHNGNIYSGMELLPYLDTQAGETDSERVLLYLTDAMSKAFNDAGCPLDAVQRAALLDEKITAIAKRNKLNLLVYDGEVYYIHTNIIDTLYSAKKSSHICFSTHPLSQEGYCWKKVPMARLFAYKGNQLIYSGQSHGHVFKPAKLPENDRGSFVI</sequence>
<accession>A0A4P9CCN8</accession>
<keyword evidence="1 3" id="KW-0315">Glutamine amidotransferase</keyword>
<evidence type="ECO:0000259" key="2">
    <source>
        <dbReference type="PROSITE" id="PS51278"/>
    </source>
</evidence>
<organism evidence="3 4">
    <name type="scientific">Eubacterium maltosivorans</name>
    <dbReference type="NCBI Taxonomy" id="2041044"/>
    <lineage>
        <taxon>Bacteria</taxon>
        <taxon>Bacillati</taxon>
        <taxon>Bacillota</taxon>
        <taxon>Clostridia</taxon>
        <taxon>Eubacteriales</taxon>
        <taxon>Eubacteriaceae</taxon>
        <taxon>Eubacterium</taxon>
    </lineage>
</organism>
<dbReference type="EMBL" id="CP029487">
    <property type="protein sequence ID" value="QCT73353.1"/>
    <property type="molecule type" value="Genomic_DNA"/>
</dbReference>
<dbReference type="InterPro" id="IPR026869">
    <property type="entry name" value="EgtC-like"/>
</dbReference>
<dbReference type="RefSeq" id="WP_096920784.1">
    <property type="nucleotide sequence ID" value="NZ_CP029487.1"/>
</dbReference>
<evidence type="ECO:0000313" key="4">
    <source>
        <dbReference type="Proteomes" id="UP000218387"/>
    </source>
</evidence>
<dbReference type="InterPro" id="IPR017932">
    <property type="entry name" value="GATase_2_dom"/>
</dbReference>
<name>A0A4P9CCN8_EUBML</name>
<dbReference type="Proteomes" id="UP000218387">
    <property type="component" value="Chromosome"/>
</dbReference>
<dbReference type="InterPro" id="IPR029055">
    <property type="entry name" value="Ntn_hydrolases_N"/>
</dbReference>
<keyword evidence="4" id="KW-1185">Reference proteome</keyword>
<dbReference type="PANTHER" id="PTHR42824">
    <property type="entry name" value="GLUTAMINE AMIDOTRANSFERASE"/>
    <property type="match status" value="1"/>
</dbReference>
<keyword evidence="3" id="KW-0808">Transferase</keyword>